<dbReference type="PRINTS" id="PR00081">
    <property type="entry name" value="GDHRDH"/>
</dbReference>
<dbReference type="Proteomes" id="UP000324194">
    <property type="component" value="Chromosome 1"/>
</dbReference>
<dbReference type="Gene3D" id="3.40.50.720">
    <property type="entry name" value="NAD(P)-binding Rossmann-like Domain"/>
    <property type="match status" value="1"/>
</dbReference>
<proteinExistence type="inferred from homology"/>
<evidence type="ECO:0000313" key="6">
    <source>
        <dbReference type="Proteomes" id="UP000324194"/>
    </source>
</evidence>
<evidence type="ECO:0000256" key="1">
    <source>
        <dbReference type="ARBA" id="ARBA00006484"/>
    </source>
</evidence>
<dbReference type="PRINTS" id="PR00080">
    <property type="entry name" value="SDRFAMILY"/>
</dbReference>
<keyword evidence="3" id="KW-0560">Oxidoreductase</keyword>
<dbReference type="Pfam" id="PF00106">
    <property type="entry name" value="adh_short"/>
    <property type="match status" value="1"/>
</dbReference>
<evidence type="ECO:0000256" key="4">
    <source>
        <dbReference type="RuleBase" id="RU000363"/>
    </source>
</evidence>
<evidence type="ECO:0000256" key="3">
    <source>
        <dbReference type="ARBA" id="ARBA00023002"/>
    </source>
</evidence>
<keyword evidence="2" id="KW-0521">NADP</keyword>
<dbReference type="PANTHER" id="PTHR43490">
    <property type="entry name" value="(+)-NEOMENTHOL DEHYDROGENASE"/>
    <property type="match status" value="1"/>
</dbReference>
<dbReference type="InterPro" id="IPR045313">
    <property type="entry name" value="CBR1-like"/>
</dbReference>
<dbReference type="RefSeq" id="WP_148338929.1">
    <property type="nucleotide sequence ID" value="NZ_LR699119.1"/>
</dbReference>
<comment type="similarity">
    <text evidence="1 4">Belongs to the short-chain dehydrogenases/reductases (SDR) family.</text>
</comment>
<dbReference type="InterPro" id="IPR002347">
    <property type="entry name" value="SDR_fam"/>
</dbReference>
<name>A0A5E4PF80_9COXI</name>
<protein>
    <submittedName>
        <fullName evidence="5">3-oxoacyl-[acyl-carrier-protein] reductase FabG</fullName>
    </submittedName>
</protein>
<evidence type="ECO:0000256" key="2">
    <source>
        <dbReference type="ARBA" id="ARBA00022857"/>
    </source>
</evidence>
<dbReference type="OrthoDB" id="9810734at2"/>
<dbReference type="CDD" id="cd05324">
    <property type="entry name" value="carb_red_PTCR-like_SDR_c"/>
    <property type="match status" value="1"/>
</dbReference>
<organism evidence="5 6">
    <name type="scientific">Aquicella siphonis</name>
    <dbReference type="NCBI Taxonomy" id="254247"/>
    <lineage>
        <taxon>Bacteria</taxon>
        <taxon>Pseudomonadati</taxon>
        <taxon>Pseudomonadota</taxon>
        <taxon>Gammaproteobacteria</taxon>
        <taxon>Legionellales</taxon>
        <taxon>Coxiellaceae</taxon>
        <taxon>Aquicella</taxon>
    </lineage>
</organism>
<dbReference type="AlphaFoldDB" id="A0A5E4PF80"/>
<sequence length="241" mass="25071">MHTSHHFQGIALVTGGNRGLGLETCRQLAAKNYLVLMGSRDPAKGRAAADTLYATPGLGGKITPCVLDVTDEVSIQALYQYVNNEYGCLDILINNAGIHYDTWETASDADIEGTVQEALDTNLLGAWRMIRAFMPLIRQSAHGRIVNVSSGSGSITAMGAGPPAYQVSKAALNALTRTLAGELEGSGILVNAVCPGWVATDMGGAGGGPVSAGAASIVWAATLPDNGPHGGFYRHGKPIPW</sequence>
<dbReference type="PANTHER" id="PTHR43490:SF99">
    <property type="entry name" value="SHORT-CHAIN DEHYDROGENASE_REDUCTASE"/>
    <property type="match status" value="1"/>
</dbReference>
<dbReference type="EMBL" id="LR699119">
    <property type="protein sequence ID" value="VVC75640.1"/>
    <property type="molecule type" value="Genomic_DNA"/>
</dbReference>
<dbReference type="KEGG" id="asip:AQUSIP_09300"/>
<dbReference type="InterPro" id="IPR036291">
    <property type="entry name" value="NAD(P)-bd_dom_sf"/>
</dbReference>
<dbReference type="GO" id="GO:0016616">
    <property type="term" value="F:oxidoreductase activity, acting on the CH-OH group of donors, NAD or NADP as acceptor"/>
    <property type="evidence" value="ECO:0007669"/>
    <property type="project" value="InterPro"/>
</dbReference>
<accession>A0A5E4PF80</accession>
<evidence type="ECO:0000313" key="5">
    <source>
        <dbReference type="EMBL" id="VVC75640.1"/>
    </source>
</evidence>
<dbReference type="SUPFAM" id="SSF51735">
    <property type="entry name" value="NAD(P)-binding Rossmann-fold domains"/>
    <property type="match status" value="1"/>
</dbReference>
<reference evidence="5 6" key="1">
    <citation type="submission" date="2019-08" db="EMBL/GenBank/DDBJ databases">
        <authorList>
            <person name="Guy L."/>
        </authorList>
    </citation>
    <scope>NUCLEOTIDE SEQUENCE [LARGE SCALE GENOMIC DNA]</scope>
    <source>
        <strain evidence="5 6">SGT-108</strain>
    </source>
</reference>
<keyword evidence="6" id="KW-1185">Reference proteome</keyword>
<gene>
    <name evidence="5" type="primary">fabG_1</name>
    <name evidence="5" type="ORF">AQUSIP_09300</name>
</gene>